<dbReference type="Proteomes" id="UP000324800">
    <property type="component" value="Unassembled WGS sequence"/>
</dbReference>
<protein>
    <submittedName>
        <fullName evidence="1">Uncharacterized protein</fullName>
    </submittedName>
</protein>
<accession>A0A5J4UF07</accession>
<proteinExistence type="predicted"/>
<sequence length="78" mass="9318">MMKEDKEIGYILDPVLEEVPEQFHQHLDGDHSTLHHHYDGHHLDESLMYLLNETLAQSQDIIKFTESFYASFLRKEEF</sequence>
<reference evidence="1 2" key="1">
    <citation type="submission" date="2019-03" db="EMBL/GenBank/DDBJ databases">
        <title>Single cell metagenomics reveals metabolic interactions within the superorganism composed of flagellate Streblomastix strix and complex community of Bacteroidetes bacteria on its surface.</title>
        <authorList>
            <person name="Treitli S.C."/>
            <person name="Kolisko M."/>
            <person name="Husnik F."/>
            <person name="Keeling P."/>
            <person name="Hampl V."/>
        </authorList>
    </citation>
    <scope>NUCLEOTIDE SEQUENCE [LARGE SCALE GENOMIC DNA]</scope>
    <source>
        <strain evidence="1">ST1C</strain>
    </source>
</reference>
<evidence type="ECO:0000313" key="2">
    <source>
        <dbReference type="Proteomes" id="UP000324800"/>
    </source>
</evidence>
<organism evidence="1 2">
    <name type="scientific">Streblomastix strix</name>
    <dbReference type="NCBI Taxonomy" id="222440"/>
    <lineage>
        <taxon>Eukaryota</taxon>
        <taxon>Metamonada</taxon>
        <taxon>Preaxostyla</taxon>
        <taxon>Oxymonadida</taxon>
        <taxon>Streblomastigidae</taxon>
        <taxon>Streblomastix</taxon>
    </lineage>
</organism>
<gene>
    <name evidence="1" type="ORF">EZS28_035285</name>
</gene>
<comment type="caution">
    <text evidence="1">The sequence shown here is derived from an EMBL/GenBank/DDBJ whole genome shotgun (WGS) entry which is preliminary data.</text>
</comment>
<evidence type="ECO:0000313" key="1">
    <source>
        <dbReference type="EMBL" id="KAA6369189.1"/>
    </source>
</evidence>
<dbReference type="EMBL" id="SNRW01016607">
    <property type="protein sequence ID" value="KAA6369189.1"/>
    <property type="molecule type" value="Genomic_DNA"/>
</dbReference>
<dbReference type="AlphaFoldDB" id="A0A5J4UF07"/>
<name>A0A5J4UF07_9EUKA</name>